<keyword evidence="2" id="KW-1133">Transmembrane helix</keyword>
<evidence type="ECO:0000313" key="3">
    <source>
        <dbReference type="Proteomes" id="UP000035680"/>
    </source>
</evidence>
<name>A0A0K0FU36_STRVS</name>
<dbReference type="Proteomes" id="UP000035680">
    <property type="component" value="Unassembled WGS sequence"/>
</dbReference>
<feature type="compositionally biased region" description="Basic and acidic residues" evidence="1">
    <location>
        <begin position="313"/>
        <end position="330"/>
    </location>
</feature>
<feature type="region of interest" description="Disordered" evidence="1">
    <location>
        <begin position="297"/>
        <end position="330"/>
    </location>
</feature>
<keyword evidence="2" id="KW-0812">Transmembrane</keyword>
<keyword evidence="3" id="KW-1185">Reference proteome</keyword>
<accession>A0A0K0FU36</accession>
<organism evidence="3 4">
    <name type="scientific">Strongyloides venezuelensis</name>
    <name type="common">Threadworm</name>
    <dbReference type="NCBI Taxonomy" id="75913"/>
    <lineage>
        <taxon>Eukaryota</taxon>
        <taxon>Metazoa</taxon>
        <taxon>Ecdysozoa</taxon>
        <taxon>Nematoda</taxon>
        <taxon>Chromadorea</taxon>
        <taxon>Rhabditida</taxon>
        <taxon>Tylenchina</taxon>
        <taxon>Panagrolaimomorpha</taxon>
        <taxon>Strongyloidoidea</taxon>
        <taxon>Strongyloididae</taxon>
        <taxon>Strongyloides</taxon>
    </lineage>
</organism>
<reference evidence="4" key="2">
    <citation type="submission" date="2015-08" db="UniProtKB">
        <authorList>
            <consortium name="WormBaseParasite"/>
        </authorList>
    </citation>
    <scope>IDENTIFICATION</scope>
</reference>
<reference evidence="3" key="1">
    <citation type="submission" date="2014-07" db="EMBL/GenBank/DDBJ databases">
        <authorList>
            <person name="Martin A.A"/>
            <person name="De Silva N."/>
        </authorList>
    </citation>
    <scope>NUCLEOTIDE SEQUENCE</scope>
</reference>
<evidence type="ECO:0000313" key="4">
    <source>
        <dbReference type="WBParaSite" id="SVE_1584800.3"/>
    </source>
</evidence>
<evidence type="ECO:0000256" key="1">
    <source>
        <dbReference type="SAM" id="MobiDB-lite"/>
    </source>
</evidence>
<feature type="transmembrane region" description="Helical" evidence="2">
    <location>
        <begin position="193"/>
        <end position="213"/>
    </location>
</feature>
<sequence length="330" mass="37691">MMSWFWSTVTTTLSPTDLDSDDATNFVNDYTSESSKETFNTLRHHHHPPKVPPKSVNSITSSIPRTSSTLFDPLKTIADISADDLRSFDPTEGFLKFFGTKKSSHDNPLLQSVLPQTSSVEESNFHHYSQQLDETALSTLDDFHSKNLPFESSNNFDPMGNLENLISESYKFIRMADDLHDVARYLNDMRLCFIALTVTCYIILILYGITLCVRRSRRNNAANSRRPRWDYQVEAQPEYRSHNDDQNTTGNIPTQNFMSRNARSTAPTFMRHGMSMNHSQQTTRLMTDLDGTVKHQLPKISSVNETNSTDTENETKNNKTNEKRNGVMDI</sequence>
<keyword evidence="2" id="KW-0472">Membrane</keyword>
<protein>
    <submittedName>
        <fullName evidence="4">Protein tweety homolog</fullName>
    </submittedName>
</protein>
<feature type="region of interest" description="Disordered" evidence="1">
    <location>
        <begin position="37"/>
        <end position="60"/>
    </location>
</feature>
<dbReference type="AlphaFoldDB" id="A0A0K0FU36"/>
<evidence type="ECO:0000256" key="2">
    <source>
        <dbReference type="SAM" id="Phobius"/>
    </source>
</evidence>
<dbReference type="WBParaSite" id="SVE_1584800.3">
    <property type="protein sequence ID" value="SVE_1584800.3"/>
    <property type="gene ID" value="SVE_1584800"/>
</dbReference>
<proteinExistence type="predicted"/>